<feature type="compositionally biased region" description="Low complexity" evidence="1">
    <location>
        <begin position="424"/>
        <end position="446"/>
    </location>
</feature>
<feature type="compositionally biased region" description="Low complexity" evidence="1">
    <location>
        <begin position="286"/>
        <end position="302"/>
    </location>
</feature>
<proteinExistence type="predicted"/>
<dbReference type="EMBL" id="UYSU01034081">
    <property type="protein sequence ID" value="VDL93682.1"/>
    <property type="molecule type" value="Genomic_DNA"/>
</dbReference>
<feature type="region of interest" description="Disordered" evidence="1">
    <location>
        <begin position="631"/>
        <end position="773"/>
    </location>
</feature>
<dbReference type="OrthoDB" id="5371837at2759"/>
<feature type="region of interest" description="Disordered" evidence="1">
    <location>
        <begin position="794"/>
        <end position="876"/>
    </location>
</feature>
<protein>
    <submittedName>
        <fullName evidence="4">Microtubule-associated protein futsch</fullName>
    </submittedName>
</protein>
<accession>A0A183SSU9</accession>
<evidence type="ECO:0000256" key="1">
    <source>
        <dbReference type="SAM" id="MobiDB-lite"/>
    </source>
</evidence>
<feature type="compositionally biased region" description="Polar residues" evidence="1">
    <location>
        <begin position="1087"/>
        <end position="1101"/>
    </location>
</feature>
<keyword evidence="3" id="KW-1185">Reference proteome</keyword>
<reference evidence="2 3" key="2">
    <citation type="submission" date="2018-11" db="EMBL/GenBank/DDBJ databases">
        <authorList>
            <consortium name="Pathogen Informatics"/>
        </authorList>
    </citation>
    <scope>NUCLEOTIDE SEQUENCE [LARGE SCALE GENOMIC DNA]</scope>
    <source>
        <strain evidence="2 3">NST_G2</strain>
    </source>
</reference>
<feature type="compositionally biased region" description="Basic and acidic residues" evidence="1">
    <location>
        <begin position="669"/>
        <end position="741"/>
    </location>
</feature>
<feature type="compositionally biased region" description="Basic and acidic residues" evidence="1">
    <location>
        <begin position="1185"/>
        <end position="1195"/>
    </location>
</feature>
<organism evidence="4">
    <name type="scientific">Schistocephalus solidus</name>
    <name type="common">Tapeworm</name>
    <dbReference type="NCBI Taxonomy" id="70667"/>
    <lineage>
        <taxon>Eukaryota</taxon>
        <taxon>Metazoa</taxon>
        <taxon>Spiralia</taxon>
        <taxon>Lophotrochozoa</taxon>
        <taxon>Platyhelminthes</taxon>
        <taxon>Cestoda</taxon>
        <taxon>Eucestoda</taxon>
        <taxon>Diphyllobothriidea</taxon>
        <taxon>Diphyllobothriidae</taxon>
        <taxon>Schistocephalus</taxon>
    </lineage>
</organism>
<feature type="region of interest" description="Disordered" evidence="1">
    <location>
        <begin position="897"/>
        <end position="918"/>
    </location>
</feature>
<dbReference type="Proteomes" id="UP000275846">
    <property type="component" value="Unassembled WGS sequence"/>
</dbReference>
<dbReference type="STRING" id="70667.A0A183SSU9"/>
<feature type="compositionally biased region" description="Basic and acidic residues" evidence="1">
    <location>
        <begin position="578"/>
        <end position="618"/>
    </location>
</feature>
<feature type="region of interest" description="Disordered" evidence="1">
    <location>
        <begin position="1084"/>
        <end position="1137"/>
    </location>
</feature>
<feature type="compositionally biased region" description="Low complexity" evidence="1">
    <location>
        <begin position="312"/>
        <end position="334"/>
    </location>
</feature>
<reference evidence="4" key="1">
    <citation type="submission" date="2016-06" db="UniProtKB">
        <authorList>
            <consortium name="WormBaseParasite"/>
        </authorList>
    </citation>
    <scope>IDENTIFICATION</scope>
</reference>
<feature type="region of interest" description="Disordered" evidence="1">
    <location>
        <begin position="1365"/>
        <end position="1425"/>
    </location>
</feature>
<feature type="compositionally biased region" description="Low complexity" evidence="1">
    <location>
        <begin position="342"/>
        <end position="390"/>
    </location>
</feature>
<feature type="compositionally biased region" description="Basic and acidic residues" evidence="1">
    <location>
        <begin position="794"/>
        <end position="844"/>
    </location>
</feature>
<feature type="compositionally biased region" description="Polar residues" evidence="1">
    <location>
        <begin position="505"/>
        <end position="531"/>
    </location>
</feature>
<evidence type="ECO:0000313" key="3">
    <source>
        <dbReference type="Proteomes" id="UP000275846"/>
    </source>
</evidence>
<name>A0A183SSU9_SCHSO</name>
<evidence type="ECO:0000313" key="4">
    <source>
        <dbReference type="WBParaSite" id="SSLN_0000755301-mRNA-1"/>
    </source>
</evidence>
<feature type="region of interest" description="Disordered" evidence="1">
    <location>
        <begin position="1170"/>
        <end position="1195"/>
    </location>
</feature>
<gene>
    <name evidence="2" type="ORF">SSLN_LOCUS7297</name>
</gene>
<sequence length="1568" mass="168870">MAALQWNQQEATRLNYEELTLLQKTFKPSPPALYLMPSGPGGVQCQAAGIFVIEGTNILMGSAFAHGHPPQWWDLAKNLDRLDAVVLPDWSAASIQSYNFLTQFASTVSASTGYAWIGSIMVPPTESASSESILVMSPSSSGAFGDRQFTLPAGPSITSADRLPDRLRIFSKLGLGELYLQPLGGHVGTLVVWKPTKAAPIRLFLPSTAGVLNPVQSLSQVLKALRGVPEVCLETKTAPSVSGGGSTSKSTVSAPHNSAPTKTAARPLTANRPFSGLNHTPPRNPPASARTRPATAAATTTPGKTVGTAKRSPTSAATPLAAATTKKPATQVKSAPPPPPAAAARTVAKAAPTTKATPTPAPAKPTSRPSNGHARPSATAATAAKASPRSTSDKTSSVGAGTKKTPIVPKTQARLNAHAAQVQAKSKAATPAPTAGVPAATTTTTTKIRSSPPDMVLKFAADGRPTNLPPRRKVGEKTVMEELAEIPTTESKSSAAESPLVSPHSEVQQAKSPEASSPTEATSAVRQQPDSLLSPADKSATEVESPLAQAKLIGEPEPQTGAVQKQQEEAQDLPEAAHLGKELDETEEPKHTIHPEDTLAHEEEHLESHETHPDFTKADVYALREDRTGGYHEYEEPQRMAQTPEASEQTDGHIIPSETHPEYSAIPPQHEETDLHPEAVHLGRDLDEIDEPEQKKHPEDRLAHEEQYLESHETHPDFTKVNEFSMHEDLAGGYREHEEPPHMAQTPEASEHADGHVIPSETHPEFSAIPPQHEEDDLHPEAIHLGRDLDEMAEPEQKMHSEDRLAHEEEHLESHETHPDFTKADEYAMHEDRTGGFKEHEEPPHMAQTPEASEHADGHVIPSETHPEFSAIPPQHEEDDLHPEAVHLGRDLDEMAEPEQKMHSEDRLAHEEEHLESHEIHPDFTKADVYAMHDDRTGGYHEYEEPQRMAQTPESFEHADDHVIPNETHPEYSAIPSQHEEADIHHEVVHLGRDLDETAEPEQTMHPGDTLAYEKDHLESHETHPNFTKADDYAMHEDPNVGTFDSSKNEAHLLDPSMPSLHMENQFPVHSGLTDLQEDCREHQQGEEYSSAMSGVTSTTAGVEFPYPSDPNALMPDGQQHHPSCLEDSSPAPLVADGQYMADSTTGTTAVTPDRPFVGLSPLGQEHKHFASEEHPDGLSPASESSRDSVVHHEPINLGPPGAYGFKLDIVTSSSSQAAAAAGVLPEGDTLSDPDLSPNAAAPHPLAYRPHDLPTTTAGASREFAAAGGLSPASYNSDVSSPAGHPMQHCGVAGQPEAVLYRKPYFCHPILPLPLPPPPPPLAPAPTDETQRSNGYSHHHEGDSNGHLRSTTDAVAAAGAAEPLKHFEDSSPLLQAKKTPSSEAVHEGEQVFDPLQSWGNPQGMPAPNPPSTRLSSTPHAPETLPPGPPVYLDVVWVPGYIVRAPFDIAVTFFTQVRSRCYILSGASLHPLVGEALIAGISKWTAEEKARVGSMGHDGLKGINVIPTDEPLDWVRWLRTNCGSTTVNETGEQRLQAAGLQVHPSATLCDIHFSDKGTEVTCQGTQISI</sequence>
<feature type="region of interest" description="Disordered" evidence="1">
    <location>
        <begin position="1224"/>
        <end position="1256"/>
    </location>
</feature>
<feature type="region of interest" description="Disordered" evidence="1">
    <location>
        <begin position="1317"/>
        <end position="1349"/>
    </location>
</feature>
<evidence type="ECO:0000313" key="2">
    <source>
        <dbReference type="EMBL" id="VDL93682.1"/>
    </source>
</evidence>
<feature type="compositionally biased region" description="Polar residues" evidence="1">
    <location>
        <begin position="640"/>
        <end position="649"/>
    </location>
</feature>
<feature type="region of interest" description="Disordered" evidence="1">
    <location>
        <begin position="236"/>
        <end position="618"/>
    </location>
</feature>
<dbReference type="WBParaSite" id="SSLN_0000755301-mRNA-1">
    <property type="protein sequence ID" value="SSLN_0000755301-mRNA-1"/>
    <property type="gene ID" value="SSLN_0000755301"/>
</dbReference>